<dbReference type="SUPFAM" id="SSF57756">
    <property type="entry name" value="Retrovirus zinc finger-like domains"/>
    <property type="match status" value="1"/>
</dbReference>
<dbReference type="PROSITE" id="PS50158">
    <property type="entry name" value="ZF_CCHC"/>
    <property type="match status" value="2"/>
</dbReference>
<dbReference type="InterPro" id="IPR001878">
    <property type="entry name" value="Znf_CCHC"/>
</dbReference>
<proteinExistence type="predicted"/>
<evidence type="ECO:0000259" key="2">
    <source>
        <dbReference type="PROSITE" id="PS50158"/>
    </source>
</evidence>
<dbReference type="PANTHER" id="PTHR46978:SF1">
    <property type="entry name" value="ZINC KNUCKLE (CCHC-TYPE) FAMILY PROTEIN"/>
    <property type="match status" value="1"/>
</dbReference>
<feature type="non-terminal residue" evidence="3">
    <location>
        <position position="1"/>
    </location>
</feature>
<reference evidence="3 4" key="1">
    <citation type="journal article" date="2005" name="Nature">
        <title>The map-based sequence of the rice genome.</title>
        <authorList>
            <consortium name="International rice genome sequencing project (IRGSP)"/>
            <person name="Matsumoto T."/>
            <person name="Wu J."/>
            <person name="Kanamori H."/>
            <person name="Katayose Y."/>
            <person name="Fujisawa M."/>
            <person name="Namiki N."/>
            <person name="Mizuno H."/>
            <person name="Yamamoto K."/>
            <person name="Antonio B.A."/>
            <person name="Baba T."/>
            <person name="Sakata K."/>
            <person name="Nagamura Y."/>
            <person name="Aoki H."/>
            <person name="Arikawa K."/>
            <person name="Arita K."/>
            <person name="Bito T."/>
            <person name="Chiden Y."/>
            <person name="Fujitsuka N."/>
            <person name="Fukunaka R."/>
            <person name="Hamada M."/>
            <person name="Harada C."/>
            <person name="Hayashi A."/>
            <person name="Hijishita S."/>
            <person name="Honda M."/>
            <person name="Hosokawa S."/>
            <person name="Ichikawa Y."/>
            <person name="Idonuma A."/>
            <person name="Iijima M."/>
            <person name="Ikeda M."/>
            <person name="Ikeno M."/>
            <person name="Ito K."/>
            <person name="Ito S."/>
            <person name="Ito T."/>
            <person name="Ito Y."/>
            <person name="Ito Y."/>
            <person name="Iwabuchi A."/>
            <person name="Kamiya K."/>
            <person name="Karasawa W."/>
            <person name="Kurita K."/>
            <person name="Katagiri S."/>
            <person name="Kikuta A."/>
            <person name="Kobayashi H."/>
            <person name="Kobayashi N."/>
            <person name="Machita K."/>
            <person name="Maehara T."/>
            <person name="Masukawa M."/>
            <person name="Mizubayashi T."/>
            <person name="Mukai Y."/>
            <person name="Nagasaki H."/>
            <person name="Nagata Y."/>
            <person name="Naito S."/>
            <person name="Nakashima M."/>
            <person name="Nakama Y."/>
            <person name="Nakamichi Y."/>
            <person name="Nakamura M."/>
            <person name="Meguro A."/>
            <person name="Negishi M."/>
            <person name="Ohta I."/>
            <person name="Ohta T."/>
            <person name="Okamoto M."/>
            <person name="Ono N."/>
            <person name="Saji S."/>
            <person name="Sakaguchi M."/>
            <person name="Sakai K."/>
            <person name="Shibata M."/>
            <person name="Shimokawa T."/>
            <person name="Song J."/>
            <person name="Takazaki Y."/>
            <person name="Terasawa K."/>
            <person name="Tsugane M."/>
            <person name="Tsuji K."/>
            <person name="Ueda S."/>
            <person name="Waki K."/>
            <person name="Yamagata H."/>
            <person name="Yamamoto M."/>
            <person name="Yamamoto S."/>
            <person name="Yamane H."/>
            <person name="Yoshiki S."/>
            <person name="Yoshihara R."/>
            <person name="Yukawa K."/>
            <person name="Zhong H."/>
            <person name="Yano M."/>
            <person name="Yuan Q."/>
            <person name="Ouyang S."/>
            <person name="Liu J."/>
            <person name="Jones K.M."/>
            <person name="Gansberger K."/>
            <person name="Moffat K."/>
            <person name="Hill J."/>
            <person name="Bera J."/>
            <person name="Fadrosh D."/>
            <person name="Jin S."/>
            <person name="Johri S."/>
            <person name="Kim M."/>
            <person name="Overton L."/>
            <person name="Reardon M."/>
            <person name="Tsitrin T."/>
            <person name="Vuong H."/>
            <person name="Weaver B."/>
            <person name="Ciecko A."/>
            <person name="Tallon L."/>
            <person name="Jackson J."/>
            <person name="Pai G."/>
            <person name="Aken S.V."/>
            <person name="Utterback T."/>
            <person name="Reidmuller S."/>
            <person name="Feldblyum T."/>
            <person name="Hsiao J."/>
            <person name="Zismann V."/>
            <person name="Iobst S."/>
            <person name="de Vazeille A.R."/>
            <person name="Buell C.R."/>
            <person name="Ying K."/>
            <person name="Li Y."/>
            <person name="Lu T."/>
            <person name="Huang Y."/>
            <person name="Zhao Q."/>
            <person name="Feng Q."/>
            <person name="Zhang L."/>
            <person name="Zhu J."/>
            <person name="Weng Q."/>
            <person name="Mu J."/>
            <person name="Lu Y."/>
            <person name="Fan D."/>
            <person name="Liu Y."/>
            <person name="Guan J."/>
            <person name="Zhang Y."/>
            <person name="Yu S."/>
            <person name="Liu X."/>
            <person name="Zhang Y."/>
            <person name="Hong G."/>
            <person name="Han B."/>
            <person name="Choisne N."/>
            <person name="Demange N."/>
            <person name="Orjeda G."/>
            <person name="Samain S."/>
            <person name="Cattolico L."/>
            <person name="Pelletier E."/>
            <person name="Couloux A."/>
            <person name="Segurens B."/>
            <person name="Wincker P."/>
            <person name="D'Hont A."/>
            <person name="Scarpelli C."/>
            <person name="Weissenbach J."/>
            <person name="Salanoubat M."/>
            <person name="Quetier F."/>
            <person name="Yu Y."/>
            <person name="Kim H.R."/>
            <person name="Rambo T."/>
            <person name="Currie J."/>
            <person name="Collura K."/>
            <person name="Luo M."/>
            <person name="Yang T."/>
            <person name="Ammiraju J.S.S."/>
            <person name="Engler F."/>
            <person name="Soderlund C."/>
            <person name="Wing R.A."/>
            <person name="Palmer L.E."/>
            <person name="de la Bastide M."/>
            <person name="Spiegel L."/>
            <person name="Nascimento L."/>
            <person name="Zutavern T."/>
            <person name="O'Shaughnessy A."/>
            <person name="Dike S."/>
            <person name="Dedhia N."/>
            <person name="Preston R."/>
            <person name="Balija V."/>
            <person name="McCombie W.R."/>
            <person name="Chow T."/>
            <person name="Chen H."/>
            <person name="Chung M."/>
            <person name="Chen C."/>
            <person name="Shaw J."/>
            <person name="Wu H."/>
            <person name="Hsiao K."/>
            <person name="Chao Y."/>
            <person name="Chu M."/>
            <person name="Cheng C."/>
            <person name="Hour A."/>
            <person name="Lee P."/>
            <person name="Lin S."/>
            <person name="Lin Y."/>
            <person name="Liou J."/>
            <person name="Liu S."/>
            <person name="Hsing Y."/>
            <person name="Raghuvanshi S."/>
            <person name="Mohanty A."/>
            <person name="Bharti A.K."/>
            <person name="Gaur A."/>
            <person name="Gupta V."/>
            <person name="Kumar D."/>
            <person name="Ravi V."/>
            <person name="Vij S."/>
            <person name="Kapur A."/>
            <person name="Khurana P."/>
            <person name="Khurana P."/>
            <person name="Khurana J.P."/>
            <person name="Tyagi A.K."/>
            <person name="Gaikwad K."/>
            <person name="Singh A."/>
            <person name="Dalal V."/>
            <person name="Srivastava S."/>
            <person name="Dixit A."/>
            <person name="Pal A.K."/>
            <person name="Ghazi I.A."/>
            <person name="Yadav M."/>
            <person name="Pandit A."/>
            <person name="Bhargava A."/>
            <person name="Sureshbabu K."/>
            <person name="Batra K."/>
            <person name="Sharma T.R."/>
            <person name="Mohapatra T."/>
            <person name="Singh N.K."/>
            <person name="Messing J."/>
            <person name="Nelson A.B."/>
            <person name="Fuks G."/>
            <person name="Kavchok S."/>
            <person name="Keizer G."/>
            <person name="Linton E."/>
            <person name="Llaca V."/>
            <person name="Song R."/>
            <person name="Tanyolac B."/>
            <person name="Young S."/>
            <person name="Ho-Il K."/>
            <person name="Hahn J.H."/>
            <person name="Sangsakoo G."/>
            <person name="Vanavichit A."/>
            <person name="de Mattos Luiz.A.T."/>
            <person name="Zimmer P.D."/>
            <person name="Malone G."/>
            <person name="Dellagostin O."/>
            <person name="de Oliveira A.C."/>
            <person name="Bevan M."/>
            <person name="Bancroft I."/>
            <person name="Minx P."/>
            <person name="Cordum H."/>
            <person name="Wilson R."/>
            <person name="Cheng Z."/>
            <person name="Jin W."/>
            <person name="Jiang J."/>
            <person name="Leong S.A."/>
            <person name="Iwama H."/>
            <person name="Gojobori T."/>
            <person name="Itoh T."/>
            <person name="Niimura Y."/>
            <person name="Fujii Y."/>
            <person name="Habara T."/>
            <person name="Sakai H."/>
            <person name="Sato Y."/>
            <person name="Wilson G."/>
            <person name="Kumar K."/>
            <person name="McCouch S."/>
            <person name="Juretic N."/>
            <person name="Hoen D."/>
            <person name="Wright S."/>
            <person name="Bruskiewich R."/>
            <person name="Bureau T."/>
            <person name="Miyao A."/>
            <person name="Hirochika H."/>
            <person name="Nishikawa T."/>
            <person name="Kadowaki K."/>
            <person name="Sugiura M."/>
            <person name="Burr B."/>
            <person name="Sasaki T."/>
        </authorList>
    </citation>
    <scope>NUCLEOTIDE SEQUENCE [LARGE SCALE GENOMIC DNA]</scope>
    <source>
        <strain evidence="4">cv. Nipponbare</strain>
    </source>
</reference>
<dbReference type="PANTHER" id="PTHR46978">
    <property type="entry name" value="ZINC KNUCKLE (CCHC-TYPE) FAMILY PROTEIN"/>
    <property type="match status" value="1"/>
</dbReference>
<dbReference type="EMBL" id="AP008217">
    <property type="protein sequence ID" value="BAF28494.1"/>
    <property type="molecule type" value="Genomic_DNA"/>
</dbReference>
<dbReference type="SMART" id="SM00343">
    <property type="entry name" value="ZnF_C2HC"/>
    <property type="match status" value="2"/>
</dbReference>
<feature type="domain" description="CCHC-type" evidence="2">
    <location>
        <begin position="82"/>
        <end position="97"/>
    </location>
</feature>
<dbReference type="GO" id="GO:0008270">
    <property type="term" value="F:zinc ion binding"/>
    <property type="evidence" value="ECO:0007669"/>
    <property type="project" value="UniProtKB-KW"/>
</dbReference>
<dbReference type="Proteomes" id="UP000000763">
    <property type="component" value="Chromosome 11"/>
</dbReference>
<protein>
    <submittedName>
        <fullName evidence="3">Os11g0573200 protein</fullName>
    </submittedName>
</protein>
<dbReference type="AlphaFoldDB" id="Q0IS21"/>
<dbReference type="InterPro" id="IPR025836">
    <property type="entry name" value="Zn_knuckle_CX2CX4HX4C"/>
</dbReference>
<gene>
    <name evidence="3" type="ordered locus">Os11g0573200</name>
</gene>
<keyword evidence="1" id="KW-0862">Zinc</keyword>
<organism evidence="3 4">
    <name type="scientific">Oryza sativa subsp. japonica</name>
    <name type="common">Rice</name>
    <dbReference type="NCBI Taxonomy" id="39947"/>
    <lineage>
        <taxon>Eukaryota</taxon>
        <taxon>Viridiplantae</taxon>
        <taxon>Streptophyta</taxon>
        <taxon>Embryophyta</taxon>
        <taxon>Tracheophyta</taxon>
        <taxon>Spermatophyta</taxon>
        <taxon>Magnoliopsida</taxon>
        <taxon>Liliopsida</taxon>
        <taxon>Poales</taxon>
        <taxon>Poaceae</taxon>
        <taxon>BOP clade</taxon>
        <taxon>Oryzoideae</taxon>
        <taxon>Oryzeae</taxon>
        <taxon>Oryzinae</taxon>
        <taxon>Oryza</taxon>
        <taxon>Oryza sativa</taxon>
    </lineage>
</organism>
<evidence type="ECO:0000313" key="4">
    <source>
        <dbReference type="Proteomes" id="UP000000763"/>
    </source>
</evidence>
<dbReference type="Pfam" id="PF00098">
    <property type="entry name" value="zf-CCHC"/>
    <property type="match status" value="1"/>
</dbReference>
<reference evidence="4" key="2">
    <citation type="journal article" date="2008" name="Nucleic Acids Res.">
        <title>The rice annotation project database (RAP-DB): 2008 update.</title>
        <authorList>
            <consortium name="The rice annotation project (RAP)"/>
        </authorList>
    </citation>
    <scope>GENOME REANNOTATION</scope>
    <source>
        <strain evidence="4">cv. Nipponbare</strain>
    </source>
</reference>
<dbReference type="KEGG" id="dosa:Os11g0573200"/>
<dbReference type="Gene3D" id="4.10.60.10">
    <property type="entry name" value="Zinc finger, CCHC-type"/>
    <property type="match status" value="1"/>
</dbReference>
<accession>Q0IS21</accession>
<name>Q0IS21_ORYSJ</name>
<dbReference type="Pfam" id="PF14392">
    <property type="entry name" value="zf-CCHC_4"/>
    <property type="match status" value="1"/>
</dbReference>
<evidence type="ECO:0000256" key="1">
    <source>
        <dbReference type="PROSITE-ProRule" id="PRU00047"/>
    </source>
</evidence>
<evidence type="ECO:0000313" key="3">
    <source>
        <dbReference type="EMBL" id="BAF28494.1"/>
    </source>
</evidence>
<keyword evidence="1" id="KW-0479">Metal-binding</keyword>
<feature type="domain" description="CCHC-type" evidence="2">
    <location>
        <begin position="60"/>
        <end position="74"/>
    </location>
</feature>
<dbReference type="GO" id="GO:0003676">
    <property type="term" value="F:nucleic acid binding"/>
    <property type="evidence" value="ECO:0007669"/>
    <property type="project" value="InterPro"/>
</dbReference>
<keyword evidence="1" id="KW-0863">Zinc-finger</keyword>
<sequence>CADLFFQSQVAGTQEGQTGTAQSVLTEDGPDVPLSDNIVLRKLLRIPRYFDPGETLLETCFNCGEEGHVAVNCPMEKRKRPCFVCGLFGHNSKQCTQVGLPSSKALLLGDLGSRLFHLQKRRSYCERLP</sequence>
<dbReference type="InterPro" id="IPR036875">
    <property type="entry name" value="Znf_CCHC_sf"/>
</dbReference>